<comment type="similarity">
    <text evidence="1">Belongs to the AfsR/DnrI/RedD regulatory family.</text>
</comment>
<reference evidence="8 9" key="1">
    <citation type="submission" date="2015-03" db="EMBL/GenBank/DDBJ databases">
        <title>Luteipulveratus halotolerans sp. nov., a novel actinobacterium (Dermacoccaceae) from Sarawak, Malaysia.</title>
        <authorList>
            <person name="Juboi H."/>
            <person name="Basik A."/>
            <person name="Shamsul S.S."/>
            <person name="Arnold P."/>
            <person name="Schmitt E.K."/>
            <person name="Sanglier J.-J."/>
            <person name="Yeo T."/>
        </authorList>
    </citation>
    <scope>NUCLEOTIDE SEQUENCE [LARGE SCALE GENOMIC DNA]</scope>
    <source>
        <strain evidence="8 9">MN07-A0370</strain>
    </source>
</reference>
<keyword evidence="5" id="KW-0802">TPR repeat</keyword>
<dbReference type="OrthoDB" id="3691954at2"/>
<dbReference type="SUPFAM" id="SSF48452">
    <property type="entry name" value="TPR-like"/>
    <property type="match status" value="2"/>
</dbReference>
<dbReference type="PROSITE" id="PS50005">
    <property type="entry name" value="TPR"/>
    <property type="match status" value="1"/>
</dbReference>
<evidence type="ECO:0000256" key="3">
    <source>
        <dbReference type="ARBA" id="ARBA00023125"/>
    </source>
</evidence>
<dbReference type="STRING" id="571913.VV02_22775"/>
<dbReference type="InterPro" id="IPR027417">
    <property type="entry name" value="P-loop_NTPase"/>
</dbReference>
<feature type="repeat" description="TPR" evidence="5">
    <location>
        <begin position="778"/>
        <end position="811"/>
    </location>
</feature>
<keyword evidence="9" id="KW-1185">Reference proteome</keyword>
<evidence type="ECO:0000256" key="6">
    <source>
        <dbReference type="PROSITE-ProRule" id="PRU01091"/>
    </source>
</evidence>
<dbReference type="GO" id="GO:0000160">
    <property type="term" value="P:phosphorelay signal transduction system"/>
    <property type="evidence" value="ECO:0007669"/>
    <property type="project" value="InterPro"/>
</dbReference>
<dbReference type="Proteomes" id="UP000066480">
    <property type="component" value="Chromosome"/>
</dbReference>
<protein>
    <recommendedName>
        <fullName evidence="7">OmpR/PhoB-type domain-containing protein</fullName>
    </recommendedName>
</protein>
<name>A0A0K1JMU2_9MICO</name>
<dbReference type="SUPFAM" id="SSF46894">
    <property type="entry name" value="C-terminal effector domain of the bipartite response regulators"/>
    <property type="match status" value="1"/>
</dbReference>
<evidence type="ECO:0000256" key="1">
    <source>
        <dbReference type="ARBA" id="ARBA00005820"/>
    </source>
</evidence>
<evidence type="ECO:0000313" key="9">
    <source>
        <dbReference type="Proteomes" id="UP000066480"/>
    </source>
</evidence>
<keyword evidence="4" id="KW-0804">Transcription</keyword>
<accession>A0A0K1JMU2</accession>
<feature type="domain" description="OmpR/PhoB-type" evidence="7">
    <location>
        <begin position="1"/>
        <end position="96"/>
    </location>
</feature>
<dbReference type="SUPFAM" id="SSF52540">
    <property type="entry name" value="P-loop containing nucleoside triphosphate hydrolases"/>
    <property type="match status" value="1"/>
</dbReference>
<dbReference type="InterPro" id="IPR016032">
    <property type="entry name" value="Sig_transdc_resp-reg_C-effctor"/>
</dbReference>
<evidence type="ECO:0000256" key="5">
    <source>
        <dbReference type="PROSITE-ProRule" id="PRU00339"/>
    </source>
</evidence>
<dbReference type="InterPro" id="IPR051677">
    <property type="entry name" value="AfsR-DnrI-RedD_regulator"/>
</dbReference>
<keyword evidence="2" id="KW-0805">Transcription regulation</keyword>
<dbReference type="InterPro" id="IPR011990">
    <property type="entry name" value="TPR-like_helical_dom_sf"/>
</dbReference>
<dbReference type="EMBL" id="CP011112">
    <property type="protein sequence ID" value="AKU18026.1"/>
    <property type="molecule type" value="Genomic_DNA"/>
</dbReference>
<dbReference type="GO" id="GO:0006355">
    <property type="term" value="P:regulation of DNA-templated transcription"/>
    <property type="evidence" value="ECO:0007669"/>
    <property type="project" value="InterPro"/>
</dbReference>
<dbReference type="Pfam" id="PF00486">
    <property type="entry name" value="Trans_reg_C"/>
    <property type="match status" value="1"/>
</dbReference>
<evidence type="ECO:0000256" key="2">
    <source>
        <dbReference type="ARBA" id="ARBA00023015"/>
    </source>
</evidence>
<dbReference type="Pfam" id="PF00931">
    <property type="entry name" value="NB-ARC"/>
    <property type="match status" value="1"/>
</dbReference>
<dbReference type="InterPro" id="IPR036388">
    <property type="entry name" value="WH-like_DNA-bd_sf"/>
</dbReference>
<keyword evidence="3 6" id="KW-0238">DNA-binding</keyword>
<dbReference type="InterPro" id="IPR019734">
    <property type="entry name" value="TPR_rpt"/>
</dbReference>
<dbReference type="Gene3D" id="1.25.40.10">
    <property type="entry name" value="Tetratricopeptide repeat domain"/>
    <property type="match status" value="2"/>
</dbReference>
<dbReference type="InterPro" id="IPR001867">
    <property type="entry name" value="OmpR/PhoB-type_DNA-bd"/>
</dbReference>
<dbReference type="SMART" id="SM01043">
    <property type="entry name" value="BTAD"/>
    <property type="match status" value="1"/>
</dbReference>
<evidence type="ECO:0000313" key="8">
    <source>
        <dbReference type="EMBL" id="AKU18026.1"/>
    </source>
</evidence>
<dbReference type="GO" id="GO:0043531">
    <property type="term" value="F:ADP binding"/>
    <property type="evidence" value="ECO:0007669"/>
    <property type="project" value="InterPro"/>
</dbReference>
<proteinExistence type="inferred from homology"/>
<feature type="DNA-binding region" description="OmpR/PhoB-type" evidence="6">
    <location>
        <begin position="1"/>
        <end position="96"/>
    </location>
</feature>
<sequence>MRDVFFGALGPLEIRYDTGRTVPLAPGKQTVLLATLLAGNGARISADQVIDALWGEQPPRSARSSMHVHIHRLRLLLGEDGKDRVEHASDGYRLVLDEDDFDVREFECLVQDGRPSDALALWRGEPYAAVGASTPVERERVRLSALHVEVTERSVASQLAGGRYEDLTPVLVQLVTDHPLHEGFWAHLVTCHRLAGRTDEALAAYAEARRVLSTELGLEPGLQLQQALSAVLSTERAEPAEDTQTLHRQVPAELPPVVTLFTGRQEQLAVVQRELRDQSASSVGVVALYGPGGVGKSAIAAHAARAVAADFPDGQIYLHLRGATPGAHPVEPAAAVARLLRSLGLADGDIPPNLEEASARLRSMTADRKLLLVLDDVSDVAQVRPLLPGGGGSAVLVTSRSMLASLDGTAHHQVGVLDRDEAIELLLTRAGLVPSPDERAVAAEVAHLCDDLPLAICIAAAKLRQRRWDLRTLANRLHDQGRRLDVLAQDDRAVRMSFALSYDGIDADAGRLLGAMSLLDGSDIGLSAAAAAAALGEPETSDLLDTLCDAQLVQVSRPDRFAMHDLVRLCGRELVTSESARQAAVHRVAEHYLATAVGASAVGDRITWRTDGLAVEAPAVELTSEAEVSVWLSSDMDNVLVTAQQVSSAGAEGARLSRELAAAMFAPLNSRGQWREIEKLNDVALQACSPDVSGYDRALLHNDLAWALSLLGSIDASLEHVGEAIRLWAEAGSIRGRAVALRVRSSALSHLDRTSESLESAQEAARLFATLGDRHGELDSMVAIGLLHSRNGRLEQAAEIYVEALTLTESGDFRWQRAIVLGNIADLRRRLGRTTDAVMSFERALEADAAADLIGSYYEAEHRWGLATSMHELGGTDRARVEWRQAAEQLHQLGLIGAEELHSIEQAAVPTTPSIILRQL</sequence>
<organism evidence="8 9">
    <name type="scientific">Luteipulveratus mongoliensis</name>
    <dbReference type="NCBI Taxonomy" id="571913"/>
    <lineage>
        <taxon>Bacteria</taxon>
        <taxon>Bacillati</taxon>
        <taxon>Actinomycetota</taxon>
        <taxon>Actinomycetes</taxon>
        <taxon>Micrococcales</taxon>
        <taxon>Dermacoccaceae</taxon>
        <taxon>Luteipulveratus</taxon>
    </lineage>
</organism>
<dbReference type="Gene3D" id="3.40.50.300">
    <property type="entry name" value="P-loop containing nucleotide triphosphate hydrolases"/>
    <property type="match status" value="1"/>
</dbReference>
<dbReference type="SMART" id="SM00862">
    <property type="entry name" value="Trans_reg_C"/>
    <property type="match status" value="1"/>
</dbReference>
<dbReference type="Gene3D" id="1.10.10.10">
    <property type="entry name" value="Winged helix-like DNA-binding domain superfamily/Winged helix DNA-binding domain"/>
    <property type="match status" value="1"/>
</dbReference>
<evidence type="ECO:0000259" key="7">
    <source>
        <dbReference type="PROSITE" id="PS51755"/>
    </source>
</evidence>
<gene>
    <name evidence="8" type="ORF">VV02_22775</name>
</gene>
<dbReference type="PANTHER" id="PTHR35807">
    <property type="entry name" value="TRANSCRIPTIONAL REGULATOR REDD-RELATED"/>
    <property type="match status" value="1"/>
</dbReference>
<dbReference type="Pfam" id="PF13181">
    <property type="entry name" value="TPR_8"/>
    <property type="match status" value="2"/>
</dbReference>
<dbReference type="PROSITE" id="PS51755">
    <property type="entry name" value="OMPR_PHOB"/>
    <property type="match status" value="1"/>
</dbReference>
<dbReference type="PANTHER" id="PTHR35807:SF1">
    <property type="entry name" value="TRANSCRIPTIONAL REGULATOR REDD"/>
    <property type="match status" value="1"/>
</dbReference>
<dbReference type="InterPro" id="IPR002182">
    <property type="entry name" value="NB-ARC"/>
</dbReference>
<dbReference type="AlphaFoldDB" id="A0A0K1JMU2"/>
<dbReference type="GO" id="GO:0003677">
    <property type="term" value="F:DNA binding"/>
    <property type="evidence" value="ECO:0007669"/>
    <property type="project" value="UniProtKB-UniRule"/>
</dbReference>
<dbReference type="InterPro" id="IPR005158">
    <property type="entry name" value="BTAD"/>
</dbReference>
<dbReference type="SMART" id="SM00028">
    <property type="entry name" value="TPR"/>
    <property type="match status" value="5"/>
</dbReference>
<dbReference type="KEGG" id="lmoi:VV02_22775"/>
<dbReference type="CDD" id="cd15831">
    <property type="entry name" value="BTAD"/>
    <property type="match status" value="1"/>
</dbReference>
<evidence type="ECO:0000256" key="4">
    <source>
        <dbReference type="ARBA" id="ARBA00023163"/>
    </source>
</evidence>
<dbReference type="PRINTS" id="PR00364">
    <property type="entry name" value="DISEASERSIST"/>
</dbReference>
<dbReference type="Pfam" id="PF03704">
    <property type="entry name" value="BTAD"/>
    <property type="match status" value="1"/>
</dbReference>